<dbReference type="SUPFAM" id="SSF47446">
    <property type="entry name" value="Signal peptide-binding domain"/>
    <property type="match status" value="1"/>
</dbReference>
<keyword evidence="8" id="KW-1185">Reference proteome</keyword>
<sequence>VSNAISPDNVIFVMDATIGQACEAQALAFKQKVDVGAVIINQSWTATPKVGGALSAVAATKSPIIFYRQAGEHIDDFEPFKVQPFVQKLLGMGDLAGLIDKIVGERTQLDDNEELMKKFKQGDFTLRDMYEQFTNIMKLGAFSQILSSIPLASESKNRLKRLMTIMDSMSDQELDSHEGNRLFTGRWCAKLAASKGLFRPGGDMSKNVNPSSMAKLNQQMARMMDPRVLHQMGGMAGLQNMMRQVQVQQAGKGGAAGSRRHYCYEKNS</sequence>
<accession>A0A1I8JN16</accession>
<dbReference type="GO" id="GO:0003924">
    <property type="term" value="F:GTPase activity"/>
    <property type="evidence" value="ECO:0007669"/>
    <property type="project" value="InterPro"/>
</dbReference>
<feature type="domain" description="Signal recognition particle SRP54 subunit M-domain" evidence="7">
    <location>
        <begin position="123"/>
        <end position="178"/>
    </location>
</feature>
<dbReference type="PANTHER" id="PTHR11564">
    <property type="entry name" value="SIGNAL RECOGNITION PARTICLE 54K PROTEIN SRP54"/>
    <property type="match status" value="1"/>
</dbReference>
<dbReference type="GO" id="GO:0008312">
    <property type="term" value="F:7S RNA binding"/>
    <property type="evidence" value="ECO:0007669"/>
    <property type="project" value="InterPro"/>
</dbReference>
<comment type="catalytic activity">
    <reaction evidence="5">
        <text>GTP + H2O = GDP + phosphate + H(+)</text>
        <dbReference type="Rhea" id="RHEA:19669"/>
        <dbReference type="ChEBI" id="CHEBI:15377"/>
        <dbReference type="ChEBI" id="CHEBI:15378"/>
        <dbReference type="ChEBI" id="CHEBI:37565"/>
        <dbReference type="ChEBI" id="CHEBI:43474"/>
        <dbReference type="ChEBI" id="CHEBI:58189"/>
        <dbReference type="EC" id="3.6.5.4"/>
    </reaction>
    <physiologicalReaction direction="left-to-right" evidence="5">
        <dbReference type="Rhea" id="RHEA:19670"/>
    </physiologicalReaction>
</comment>
<dbReference type="AlphaFoldDB" id="A0A1I8JN16"/>
<dbReference type="InterPro" id="IPR004125">
    <property type="entry name" value="Signal_recog_particle_SRP54_M"/>
</dbReference>
<protein>
    <recommendedName>
        <fullName evidence="3">Signal recognition particle subunit SRP54</fullName>
    </recommendedName>
    <alternativeName>
        <fullName evidence="4">Signal recognition particle 54 kDa protein</fullName>
    </alternativeName>
</protein>
<dbReference type="InterPro" id="IPR000897">
    <property type="entry name" value="SRP54_GTPase_dom"/>
</dbReference>
<organism evidence="8 9">
    <name type="scientific">Macrostomum lignano</name>
    <dbReference type="NCBI Taxonomy" id="282301"/>
    <lineage>
        <taxon>Eukaryota</taxon>
        <taxon>Metazoa</taxon>
        <taxon>Spiralia</taxon>
        <taxon>Lophotrochozoa</taxon>
        <taxon>Platyhelminthes</taxon>
        <taxon>Rhabditophora</taxon>
        <taxon>Macrostomorpha</taxon>
        <taxon>Macrostomida</taxon>
        <taxon>Macrostomidae</taxon>
        <taxon>Macrostomum</taxon>
    </lineage>
</organism>
<feature type="domain" description="SRP54-type proteins GTP-binding" evidence="6">
    <location>
        <begin position="2"/>
        <end position="91"/>
    </location>
</feature>
<keyword evidence="1" id="KW-0547">Nucleotide-binding</keyword>
<dbReference type="GO" id="GO:0030942">
    <property type="term" value="F:endoplasmic reticulum signal peptide binding"/>
    <property type="evidence" value="ECO:0007669"/>
    <property type="project" value="TreeGrafter"/>
</dbReference>
<evidence type="ECO:0000313" key="9">
    <source>
        <dbReference type="WBParaSite" id="snap_masked-unitig_21562-processed-gene-0.0-mRNA-1"/>
    </source>
</evidence>
<dbReference type="InterPro" id="IPR036891">
    <property type="entry name" value="Signal_recog_part_SRP54_M_sf"/>
</dbReference>
<dbReference type="SUPFAM" id="SSF52540">
    <property type="entry name" value="P-loop containing nucleoside triphosphate hydrolases"/>
    <property type="match status" value="1"/>
</dbReference>
<evidence type="ECO:0000256" key="3">
    <source>
        <dbReference type="ARBA" id="ARBA00034832"/>
    </source>
</evidence>
<reference evidence="9" key="1">
    <citation type="submission" date="2016-11" db="UniProtKB">
        <authorList>
            <consortium name="WormBaseParasite"/>
        </authorList>
    </citation>
    <scope>IDENTIFICATION</scope>
</reference>
<dbReference type="GO" id="GO:0005786">
    <property type="term" value="C:signal recognition particle, endoplasmic reticulum targeting"/>
    <property type="evidence" value="ECO:0007669"/>
    <property type="project" value="TreeGrafter"/>
</dbReference>
<dbReference type="GO" id="GO:0005829">
    <property type="term" value="C:cytosol"/>
    <property type="evidence" value="ECO:0007669"/>
    <property type="project" value="TreeGrafter"/>
</dbReference>
<evidence type="ECO:0000256" key="5">
    <source>
        <dbReference type="ARBA" id="ARBA00048157"/>
    </source>
</evidence>
<evidence type="ECO:0000256" key="2">
    <source>
        <dbReference type="ARBA" id="ARBA00023134"/>
    </source>
</evidence>
<evidence type="ECO:0000256" key="4">
    <source>
        <dbReference type="ARBA" id="ARBA00034907"/>
    </source>
</evidence>
<dbReference type="Pfam" id="PF02978">
    <property type="entry name" value="SRP_SPB"/>
    <property type="match status" value="1"/>
</dbReference>
<dbReference type="WBParaSite" id="snap_masked-unitig_21562-processed-gene-0.0-mRNA-1">
    <property type="protein sequence ID" value="snap_masked-unitig_21562-processed-gene-0.0-mRNA-1"/>
    <property type="gene ID" value="snap_masked-unitig_21562-processed-gene-0.0"/>
</dbReference>
<dbReference type="GO" id="GO:0005525">
    <property type="term" value="F:GTP binding"/>
    <property type="evidence" value="ECO:0007669"/>
    <property type="project" value="UniProtKB-KW"/>
</dbReference>
<name>A0A1I8JN16_9PLAT</name>
<keyword evidence="2" id="KW-0342">GTP-binding</keyword>
<dbReference type="Proteomes" id="UP000095280">
    <property type="component" value="Unplaced"/>
</dbReference>
<dbReference type="PANTHER" id="PTHR11564:SF5">
    <property type="entry name" value="SIGNAL RECOGNITION PARTICLE SUBUNIT SRP54"/>
    <property type="match status" value="1"/>
</dbReference>
<dbReference type="GO" id="GO:0006616">
    <property type="term" value="P:SRP-dependent cotranslational protein targeting to membrane, translocation"/>
    <property type="evidence" value="ECO:0007669"/>
    <property type="project" value="TreeGrafter"/>
</dbReference>
<dbReference type="InterPro" id="IPR022941">
    <property type="entry name" value="SRP54"/>
</dbReference>
<dbReference type="InterPro" id="IPR027417">
    <property type="entry name" value="P-loop_NTPase"/>
</dbReference>
<proteinExistence type="predicted"/>
<evidence type="ECO:0000259" key="6">
    <source>
        <dbReference type="Pfam" id="PF00448"/>
    </source>
</evidence>
<evidence type="ECO:0000256" key="1">
    <source>
        <dbReference type="ARBA" id="ARBA00022741"/>
    </source>
</evidence>
<dbReference type="Gene3D" id="1.10.260.30">
    <property type="entry name" value="Signal recognition particle, SRP54 subunit, M-domain"/>
    <property type="match status" value="1"/>
</dbReference>
<evidence type="ECO:0000259" key="7">
    <source>
        <dbReference type="Pfam" id="PF02978"/>
    </source>
</evidence>
<evidence type="ECO:0000313" key="8">
    <source>
        <dbReference type="Proteomes" id="UP000095280"/>
    </source>
</evidence>
<dbReference type="Pfam" id="PF00448">
    <property type="entry name" value="SRP54"/>
    <property type="match status" value="1"/>
</dbReference>
<dbReference type="Gene3D" id="3.40.50.300">
    <property type="entry name" value="P-loop containing nucleotide triphosphate hydrolases"/>
    <property type="match status" value="1"/>
</dbReference>